<evidence type="ECO:0000256" key="5">
    <source>
        <dbReference type="ARBA" id="ARBA00023180"/>
    </source>
</evidence>
<evidence type="ECO:0000313" key="8">
    <source>
        <dbReference type="EMBL" id="KAE8292158.1"/>
    </source>
</evidence>
<dbReference type="Pfam" id="PF25752">
    <property type="entry name" value="DUF1619_N"/>
    <property type="match status" value="1"/>
</dbReference>
<evidence type="ECO:0000256" key="3">
    <source>
        <dbReference type="ARBA" id="ARBA00022729"/>
    </source>
</evidence>
<comment type="caution">
    <text evidence="8">The sequence shown here is derived from an EMBL/GenBank/DDBJ whole genome shotgun (WGS) entry which is preliminary data.</text>
</comment>
<keyword evidence="5" id="KW-0325">Glycoprotein</keyword>
<gene>
    <name evidence="8" type="ORF">D5F01_LYC09524</name>
</gene>
<dbReference type="GO" id="GO:1904491">
    <property type="term" value="P:protein localization to ciliary transition zone"/>
    <property type="evidence" value="ECO:0007669"/>
    <property type="project" value="TreeGrafter"/>
</dbReference>
<dbReference type="InterPro" id="IPR011677">
    <property type="entry name" value="TCTN1-3_dom"/>
</dbReference>
<evidence type="ECO:0000259" key="7">
    <source>
        <dbReference type="Pfam" id="PF25752"/>
    </source>
</evidence>
<sequence length="747" mass="79970">MSEGDQMANVVDVLMSSSISRQVACVLLFISLAHTQNIVVFQPSYLTASGPTVTALLLGNTSDISLNLRAVSPSNKTGSIGSPSCVAEETQWVLTREQVGKTAVRVQLKLGKSLRLCGENETDTDCCPKPLCVVETLQVSACVGSIPQASLLIQANIYALLVPASAGSDNKTVIPNQVYQTLGSCPCDLTFRSCDVRCCCDKDCSPEELKLFVSDCLPGPFGGHVSPAPEYQCSVQSSKNSPDWFPFLCVNSPTENNPYLGLFYQGKTITSKPGPSFQRTALSAPEPVDVYIEGSPILTLNDQYFTIPQKVLGRCVNSAPVAFLKNFQVECVTLLRSCPTGPPLQTLPTDLRLKVKNGLGGDVTVDVIDEEAIDLGLFISSSDAVASSDESLVCDNVTVALDYKVYWRGNGITNITLTRTVGTITLNNSGALSTRYSAMFLNGEFMGESNSGNPGYQVGRPVIAGTVDTLDNNTGSIQRTSINIWKPVSDGLCATAEKKLVLFGENSTSGCLLPISQQNLTNCSLLRETVMSLQAALNTATYVAKSGNPDPLTVTDWLNISFVTLNSSTAMEDTAGSCYGVPSHQHIHVRSLITGLVDGVPQRDIRALQVSYSLSPWALDCGGGDVSPCVTQWRLSCSPSPPQSPLLTFLSTQDHQKPGFRSTSQSMTVAGMMCAGLSLPSQSPSTTQVSHILSHWLRVSSWFSSLSLPRFSGLHGDKSDRRGAVSVSKLLADKQMGGDKDFVFKCH</sequence>
<dbReference type="AlphaFoldDB" id="A0A6G0IKT5"/>
<evidence type="ECO:0000256" key="2">
    <source>
        <dbReference type="ARBA" id="ARBA00011495"/>
    </source>
</evidence>
<dbReference type="InterPro" id="IPR040354">
    <property type="entry name" value="TCTN1-3"/>
</dbReference>
<feature type="domain" description="Tectonic-1-3" evidence="6">
    <location>
        <begin position="291"/>
        <end position="442"/>
    </location>
</feature>
<feature type="domain" description="Tectonic-1-3 N-terminal" evidence="7">
    <location>
        <begin position="166"/>
        <end position="267"/>
    </location>
</feature>
<name>A0A6G0IKT5_LARCR</name>
<dbReference type="GO" id="GO:0060271">
    <property type="term" value="P:cilium assembly"/>
    <property type="evidence" value="ECO:0007669"/>
    <property type="project" value="TreeGrafter"/>
</dbReference>
<comment type="similarity">
    <text evidence="1">Belongs to the tectonic family.</text>
</comment>
<dbReference type="InterPro" id="IPR057724">
    <property type="entry name" value="TCTN1-3_N"/>
</dbReference>
<evidence type="ECO:0000259" key="6">
    <source>
        <dbReference type="Pfam" id="PF07773"/>
    </source>
</evidence>
<keyword evidence="4" id="KW-0970">Cilium biogenesis/degradation</keyword>
<keyword evidence="9" id="KW-1185">Reference proteome</keyword>
<keyword evidence="3" id="KW-0732">Signal</keyword>
<accession>A0A6G0IKT5</accession>
<dbReference type="Pfam" id="PF07773">
    <property type="entry name" value="TCTN_DUF1619"/>
    <property type="match status" value="2"/>
</dbReference>
<protein>
    <submittedName>
        <fullName evidence="8">Tectonic-2</fullName>
    </submittedName>
</protein>
<proteinExistence type="inferred from homology"/>
<dbReference type="GO" id="GO:0036038">
    <property type="term" value="C:MKS complex"/>
    <property type="evidence" value="ECO:0007669"/>
    <property type="project" value="TreeGrafter"/>
</dbReference>
<dbReference type="PANTHER" id="PTHR14611">
    <property type="entry name" value="TECTONIC FAMILY MEMBER"/>
    <property type="match status" value="1"/>
</dbReference>
<evidence type="ECO:0000256" key="1">
    <source>
        <dbReference type="ARBA" id="ARBA00007633"/>
    </source>
</evidence>
<dbReference type="Proteomes" id="UP000424527">
    <property type="component" value="Unassembled WGS sequence"/>
</dbReference>
<evidence type="ECO:0000256" key="4">
    <source>
        <dbReference type="ARBA" id="ARBA00022794"/>
    </source>
</evidence>
<evidence type="ECO:0000313" key="9">
    <source>
        <dbReference type="Proteomes" id="UP000424527"/>
    </source>
</evidence>
<dbReference type="PANTHER" id="PTHR14611:SF6">
    <property type="entry name" value="TECTONIC-2"/>
    <property type="match status" value="1"/>
</dbReference>
<reference evidence="8 9" key="1">
    <citation type="submission" date="2019-07" db="EMBL/GenBank/DDBJ databases">
        <title>Chromosome genome assembly for large yellow croaker.</title>
        <authorList>
            <person name="Xiao S."/>
        </authorList>
    </citation>
    <scope>NUCLEOTIDE SEQUENCE [LARGE SCALE GENOMIC DNA]</scope>
    <source>
        <strain evidence="8">JMULYC20181020</strain>
        <tissue evidence="8">Muscle</tissue>
    </source>
</reference>
<comment type="subunit">
    <text evidence="2">Part of the tectonic-like complex (also named B9 complex).</text>
</comment>
<organism evidence="8 9">
    <name type="scientific">Larimichthys crocea</name>
    <name type="common">Large yellow croaker</name>
    <name type="synonym">Pseudosciaena crocea</name>
    <dbReference type="NCBI Taxonomy" id="215358"/>
    <lineage>
        <taxon>Eukaryota</taxon>
        <taxon>Metazoa</taxon>
        <taxon>Chordata</taxon>
        <taxon>Craniata</taxon>
        <taxon>Vertebrata</taxon>
        <taxon>Euteleostomi</taxon>
        <taxon>Actinopterygii</taxon>
        <taxon>Neopterygii</taxon>
        <taxon>Teleostei</taxon>
        <taxon>Neoteleostei</taxon>
        <taxon>Acanthomorphata</taxon>
        <taxon>Eupercaria</taxon>
        <taxon>Sciaenidae</taxon>
        <taxon>Larimichthys</taxon>
    </lineage>
</organism>
<feature type="domain" description="Tectonic-1-3" evidence="6">
    <location>
        <begin position="452"/>
        <end position="613"/>
    </location>
</feature>
<dbReference type="EMBL" id="REGW02000009">
    <property type="protein sequence ID" value="KAE8292158.1"/>
    <property type="molecule type" value="Genomic_DNA"/>
</dbReference>
<dbReference type="GO" id="GO:0007224">
    <property type="term" value="P:smoothened signaling pathway"/>
    <property type="evidence" value="ECO:0007669"/>
    <property type="project" value="TreeGrafter"/>
</dbReference>